<dbReference type="PANTHER" id="PTHR44591:SF20">
    <property type="entry name" value="PROTEIN PILH"/>
    <property type="match status" value="1"/>
</dbReference>
<dbReference type="CDD" id="cd17546">
    <property type="entry name" value="REC_hyHK_CKI1_RcsC-like"/>
    <property type="match status" value="1"/>
</dbReference>
<dbReference type="PANTHER" id="PTHR44591">
    <property type="entry name" value="STRESS RESPONSE REGULATOR PROTEIN 1"/>
    <property type="match status" value="1"/>
</dbReference>
<feature type="domain" description="Response regulatory" evidence="3">
    <location>
        <begin position="3"/>
        <end position="121"/>
    </location>
</feature>
<dbReference type="RefSeq" id="WP_154742213.1">
    <property type="nucleotide sequence ID" value="NZ_JBHSTG010000015.1"/>
</dbReference>
<dbReference type="OrthoDB" id="9800897at2"/>
<comment type="caution">
    <text evidence="4">The sequence shown here is derived from an EMBL/GenBank/DDBJ whole genome shotgun (WGS) entry which is preliminary data.</text>
</comment>
<sequence>MARVLIVDDSPTEMYKLTGMLEKHGHQVLKAENGADGVALASLEKPDAVLMDIVMPGLNGFQATRQLSKHTDPSISSIPIIIITTKDQETDKIWGERQGAKDYLTKPVDEDTLIATLNKVLVG</sequence>
<organism evidence="4 5">
    <name type="scientific">Pseudomonas karstica</name>
    <dbReference type="NCBI Taxonomy" id="1055468"/>
    <lineage>
        <taxon>Bacteria</taxon>
        <taxon>Pseudomonadati</taxon>
        <taxon>Pseudomonadota</taxon>
        <taxon>Gammaproteobacteria</taxon>
        <taxon>Pseudomonadales</taxon>
        <taxon>Pseudomonadaceae</taxon>
        <taxon>Pseudomonas</taxon>
    </lineage>
</organism>
<evidence type="ECO:0000313" key="4">
    <source>
        <dbReference type="EMBL" id="MTD18473.1"/>
    </source>
</evidence>
<dbReference type="EMBL" id="WLYI01000004">
    <property type="protein sequence ID" value="MTD18473.1"/>
    <property type="molecule type" value="Genomic_DNA"/>
</dbReference>
<dbReference type="SUPFAM" id="SSF52172">
    <property type="entry name" value="CheY-like"/>
    <property type="match status" value="1"/>
</dbReference>
<evidence type="ECO:0000259" key="3">
    <source>
        <dbReference type="PROSITE" id="PS50110"/>
    </source>
</evidence>
<evidence type="ECO:0000256" key="1">
    <source>
        <dbReference type="ARBA" id="ARBA00022553"/>
    </source>
</evidence>
<keyword evidence="5" id="KW-1185">Reference proteome</keyword>
<dbReference type="AlphaFoldDB" id="A0A7X2RP98"/>
<dbReference type="Proteomes" id="UP000431485">
    <property type="component" value="Unassembled WGS sequence"/>
</dbReference>
<protein>
    <submittedName>
        <fullName evidence="4">Response regulator</fullName>
    </submittedName>
</protein>
<dbReference type="SMART" id="SM00448">
    <property type="entry name" value="REC"/>
    <property type="match status" value="1"/>
</dbReference>
<keyword evidence="1 2" id="KW-0597">Phosphoprotein</keyword>
<feature type="modified residue" description="4-aspartylphosphate" evidence="2">
    <location>
        <position position="52"/>
    </location>
</feature>
<dbReference type="Gene3D" id="3.40.50.2300">
    <property type="match status" value="1"/>
</dbReference>
<reference evidence="4 5" key="1">
    <citation type="submission" date="2019-11" db="EMBL/GenBank/DDBJ databases">
        <title>Pseudmonas karstica sp. nov. and Pseudomonas spelaei sp. nov. from caves.</title>
        <authorList>
            <person name="Zeman M."/>
        </authorList>
    </citation>
    <scope>NUCLEOTIDE SEQUENCE [LARGE SCALE GENOMIC DNA]</scope>
    <source>
        <strain evidence="4 5">CCM 7891</strain>
    </source>
</reference>
<dbReference type="GO" id="GO:0000160">
    <property type="term" value="P:phosphorelay signal transduction system"/>
    <property type="evidence" value="ECO:0007669"/>
    <property type="project" value="InterPro"/>
</dbReference>
<dbReference type="InterPro" id="IPR050595">
    <property type="entry name" value="Bact_response_regulator"/>
</dbReference>
<dbReference type="InterPro" id="IPR001789">
    <property type="entry name" value="Sig_transdc_resp-reg_receiver"/>
</dbReference>
<name>A0A7X2RP98_9PSED</name>
<accession>A0A7X2RP98</accession>
<dbReference type="InterPro" id="IPR011006">
    <property type="entry name" value="CheY-like_superfamily"/>
</dbReference>
<gene>
    <name evidence="4" type="ORF">GIR22_04835</name>
</gene>
<evidence type="ECO:0000256" key="2">
    <source>
        <dbReference type="PROSITE-ProRule" id="PRU00169"/>
    </source>
</evidence>
<dbReference type="PROSITE" id="PS50110">
    <property type="entry name" value="RESPONSE_REGULATORY"/>
    <property type="match status" value="1"/>
</dbReference>
<evidence type="ECO:0000313" key="5">
    <source>
        <dbReference type="Proteomes" id="UP000431485"/>
    </source>
</evidence>
<proteinExistence type="predicted"/>
<dbReference type="Pfam" id="PF00072">
    <property type="entry name" value="Response_reg"/>
    <property type="match status" value="1"/>
</dbReference>